<feature type="transmembrane region" description="Helical" evidence="1">
    <location>
        <begin position="89"/>
        <end position="110"/>
    </location>
</feature>
<organism evidence="2 3">
    <name type="scientific">Deinococcus aerophilus</name>
    <dbReference type="NCBI Taxonomy" id="522488"/>
    <lineage>
        <taxon>Bacteria</taxon>
        <taxon>Thermotogati</taxon>
        <taxon>Deinococcota</taxon>
        <taxon>Deinococci</taxon>
        <taxon>Deinococcales</taxon>
        <taxon>Deinococcaceae</taxon>
        <taxon>Deinococcus</taxon>
    </lineage>
</organism>
<feature type="transmembrane region" description="Helical" evidence="1">
    <location>
        <begin position="483"/>
        <end position="501"/>
    </location>
</feature>
<evidence type="ECO:0000313" key="3">
    <source>
        <dbReference type="Proteomes" id="UP000661918"/>
    </source>
</evidence>
<feature type="transmembrane region" description="Helical" evidence="1">
    <location>
        <begin position="141"/>
        <end position="169"/>
    </location>
</feature>
<feature type="transmembrane region" description="Helical" evidence="1">
    <location>
        <begin position="209"/>
        <end position="228"/>
    </location>
</feature>
<evidence type="ECO:0000313" key="2">
    <source>
        <dbReference type="EMBL" id="GGM09233.1"/>
    </source>
</evidence>
<accession>A0ABQ2GSG3</accession>
<evidence type="ECO:0008006" key="4">
    <source>
        <dbReference type="Google" id="ProtNLM"/>
    </source>
</evidence>
<keyword evidence="1" id="KW-0812">Transmembrane</keyword>
<dbReference type="Proteomes" id="UP000661918">
    <property type="component" value="Unassembled WGS sequence"/>
</dbReference>
<feature type="transmembrane region" description="Helical" evidence="1">
    <location>
        <begin position="415"/>
        <end position="435"/>
    </location>
</feature>
<keyword evidence="1" id="KW-1133">Transmembrane helix</keyword>
<name>A0ABQ2GSG3_9DEIO</name>
<feature type="transmembrane region" description="Helical" evidence="1">
    <location>
        <begin position="441"/>
        <end position="463"/>
    </location>
</feature>
<evidence type="ECO:0000256" key="1">
    <source>
        <dbReference type="SAM" id="Phobius"/>
    </source>
</evidence>
<feature type="transmembrane region" description="Helical" evidence="1">
    <location>
        <begin position="175"/>
        <end position="197"/>
    </location>
</feature>
<protein>
    <recommendedName>
        <fullName evidence="4">ABC transporter permease</fullName>
    </recommendedName>
</protein>
<feature type="transmembrane region" description="Helical" evidence="1">
    <location>
        <begin position="507"/>
        <end position="527"/>
    </location>
</feature>
<comment type="caution">
    <text evidence="2">The sequence shown here is derived from an EMBL/GenBank/DDBJ whole genome shotgun (WGS) entry which is preliminary data.</text>
</comment>
<keyword evidence="3" id="KW-1185">Reference proteome</keyword>
<reference evidence="3" key="1">
    <citation type="journal article" date="2019" name="Int. J. Syst. Evol. Microbiol.">
        <title>The Global Catalogue of Microorganisms (GCM) 10K type strain sequencing project: providing services to taxonomists for standard genome sequencing and annotation.</title>
        <authorList>
            <consortium name="The Broad Institute Genomics Platform"/>
            <consortium name="The Broad Institute Genome Sequencing Center for Infectious Disease"/>
            <person name="Wu L."/>
            <person name="Ma J."/>
        </authorList>
    </citation>
    <scope>NUCLEOTIDE SEQUENCE [LARGE SCALE GENOMIC DNA]</scope>
    <source>
        <strain evidence="3">JCM 15443</strain>
    </source>
</reference>
<gene>
    <name evidence="2" type="ORF">GCM10010841_17040</name>
</gene>
<feature type="transmembrane region" description="Helical" evidence="1">
    <location>
        <begin position="54"/>
        <end position="77"/>
    </location>
</feature>
<dbReference type="EMBL" id="BMOM01000011">
    <property type="protein sequence ID" value="GGM09233.1"/>
    <property type="molecule type" value="Genomic_DNA"/>
</dbReference>
<keyword evidence="1" id="KW-0472">Membrane</keyword>
<feature type="transmembrane region" description="Helical" evidence="1">
    <location>
        <begin position="271"/>
        <end position="291"/>
    </location>
</feature>
<sequence length="533" mass="56333">MGEDRTGPREAVRTPEEASAARWSLASRPGSLAWLLKKQLLWQWRSLSSGQRRWLFMVFVVVVLGMVGGFVVLRPVLSRLSLNGPLPDAALGPVLLAQTVLLMLMLSAAVRAALSALFTRGDLDLLLHSPLPARVVLTSRALGVAVSAALASALFVVPALLLLLVLGVWRGGLGLPLWWVCAALLAASAGLWLTLGLVRVLGVRRTRTVSSVFGALFGAGLFLAIQWGSLGGDRASFLQTVFASVVPGRGNWPGPEGLLWFAARAAWLEPWPTLALLGLSVTVFGGSVLVLTRQFTYGIQELAAPPGGRRPRPAAADTGLHFASGPRATLLKEWRLIGRDSELLSRTLLQLVYLVPLLFSVTRVGGLRAAGGTGVVLLTASLAAALAHLTLNAEDAPDLLLSAPRRPAALRRDKWLAAVLPTALVGALILAVLTWQGALSILHTFVLVPLLLLGTGGTALMVLWQPLPTRRADAFQRGHRAPVLNTLLALLFQAGLSATAFAVSGGAVWGVATLALALVVLGVAFGLRRSDVR</sequence>
<proteinExistence type="predicted"/>